<feature type="non-terminal residue" evidence="2">
    <location>
        <position position="1"/>
    </location>
</feature>
<feature type="non-terminal residue" evidence="2">
    <location>
        <position position="144"/>
    </location>
</feature>
<dbReference type="EMBL" id="CAJVPZ010077042">
    <property type="protein sequence ID" value="CAG8805094.1"/>
    <property type="molecule type" value="Genomic_DNA"/>
</dbReference>
<organism evidence="2 3">
    <name type="scientific">Racocetra fulgida</name>
    <dbReference type="NCBI Taxonomy" id="60492"/>
    <lineage>
        <taxon>Eukaryota</taxon>
        <taxon>Fungi</taxon>
        <taxon>Fungi incertae sedis</taxon>
        <taxon>Mucoromycota</taxon>
        <taxon>Glomeromycotina</taxon>
        <taxon>Glomeromycetes</taxon>
        <taxon>Diversisporales</taxon>
        <taxon>Gigasporaceae</taxon>
        <taxon>Racocetra</taxon>
    </lineage>
</organism>
<reference evidence="2" key="1">
    <citation type="submission" date="2021-06" db="EMBL/GenBank/DDBJ databases">
        <authorList>
            <person name="Kallberg Y."/>
            <person name="Tangrot J."/>
            <person name="Rosling A."/>
        </authorList>
    </citation>
    <scope>NUCLEOTIDE SEQUENCE</scope>
    <source>
        <strain evidence="2">IN212</strain>
    </source>
</reference>
<feature type="compositionally biased region" description="Basic and acidic residues" evidence="1">
    <location>
        <begin position="110"/>
        <end position="122"/>
    </location>
</feature>
<evidence type="ECO:0000313" key="2">
    <source>
        <dbReference type="EMBL" id="CAG8805094.1"/>
    </source>
</evidence>
<dbReference type="AlphaFoldDB" id="A0A9N9K2R0"/>
<comment type="caution">
    <text evidence="2">The sequence shown here is derived from an EMBL/GenBank/DDBJ whole genome shotgun (WGS) entry which is preliminary data.</text>
</comment>
<accession>A0A9N9K2R0</accession>
<feature type="region of interest" description="Disordered" evidence="1">
    <location>
        <begin position="63"/>
        <end position="122"/>
    </location>
</feature>
<name>A0A9N9K2R0_9GLOM</name>
<keyword evidence="3" id="KW-1185">Reference proteome</keyword>
<evidence type="ECO:0000313" key="3">
    <source>
        <dbReference type="Proteomes" id="UP000789396"/>
    </source>
</evidence>
<sequence length="144" mass="16018">NGSPDIIAKGVEVPELDPCSSCLEDYVKDLPQCPKCGIEVEPIDYSESSSILVPMQISPQMRCSQSENTVTSDTIHSLNLLPFPDNTKQSQKRPSEDTTKNKLSSKKSKQNKEKGDKKDSNIIKKLITELKSNTSEQNKITSYQ</sequence>
<evidence type="ECO:0000256" key="1">
    <source>
        <dbReference type="SAM" id="MobiDB-lite"/>
    </source>
</evidence>
<dbReference type="Proteomes" id="UP000789396">
    <property type="component" value="Unassembled WGS sequence"/>
</dbReference>
<protein>
    <submittedName>
        <fullName evidence="2">13613_t:CDS:1</fullName>
    </submittedName>
</protein>
<gene>
    <name evidence="2" type="ORF">RFULGI_LOCUS18138</name>
</gene>
<feature type="compositionally biased region" description="Polar residues" evidence="1">
    <location>
        <begin position="63"/>
        <end position="77"/>
    </location>
</feature>
<proteinExistence type="predicted"/>